<feature type="compositionally biased region" description="Basic residues" evidence="3">
    <location>
        <begin position="49"/>
        <end position="58"/>
    </location>
</feature>
<dbReference type="Pfam" id="PF03087">
    <property type="entry name" value="BPS1"/>
    <property type="match status" value="1"/>
</dbReference>
<evidence type="ECO:0000256" key="3">
    <source>
        <dbReference type="SAM" id="MobiDB-lite"/>
    </source>
</evidence>
<evidence type="ECO:0000313" key="4">
    <source>
        <dbReference type="EMBL" id="THU63928.1"/>
    </source>
</evidence>
<keyword evidence="5" id="KW-1185">Reference proteome</keyword>
<dbReference type="PANTHER" id="PTHR47932:SF2">
    <property type="entry name" value="OS10G0484300 PROTEIN"/>
    <property type="match status" value="1"/>
</dbReference>
<gene>
    <name evidence="4" type="ORF">C4D60_Mb01t21020</name>
</gene>
<dbReference type="PANTHER" id="PTHR47932">
    <property type="entry name" value="ATPASE EXPRESSION PROTEIN 3"/>
    <property type="match status" value="1"/>
</dbReference>
<dbReference type="Gene3D" id="1.25.40.10">
    <property type="entry name" value="Tetratricopeptide repeat domain"/>
    <property type="match status" value="3"/>
</dbReference>
<dbReference type="Pfam" id="PF12854">
    <property type="entry name" value="PPR_1"/>
    <property type="match status" value="1"/>
</dbReference>
<feature type="repeat" description="PPR" evidence="2">
    <location>
        <begin position="270"/>
        <end position="304"/>
    </location>
</feature>
<feature type="repeat" description="PPR" evidence="2">
    <location>
        <begin position="375"/>
        <end position="409"/>
    </location>
</feature>
<dbReference type="SUPFAM" id="SSF81901">
    <property type="entry name" value="HCP-like"/>
    <property type="match status" value="1"/>
</dbReference>
<organism evidence="4 5">
    <name type="scientific">Musa balbisiana</name>
    <name type="common">Banana</name>
    <dbReference type="NCBI Taxonomy" id="52838"/>
    <lineage>
        <taxon>Eukaryota</taxon>
        <taxon>Viridiplantae</taxon>
        <taxon>Streptophyta</taxon>
        <taxon>Embryophyta</taxon>
        <taxon>Tracheophyta</taxon>
        <taxon>Spermatophyta</taxon>
        <taxon>Magnoliopsida</taxon>
        <taxon>Liliopsida</taxon>
        <taxon>Zingiberales</taxon>
        <taxon>Musaceae</taxon>
        <taxon>Musa</taxon>
    </lineage>
</organism>
<dbReference type="GO" id="GO:0048364">
    <property type="term" value="P:root development"/>
    <property type="evidence" value="ECO:0007669"/>
    <property type="project" value="InterPro"/>
</dbReference>
<dbReference type="NCBIfam" id="TIGR00756">
    <property type="entry name" value="PPR"/>
    <property type="match status" value="6"/>
</dbReference>
<feature type="compositionally biased region" description="Pro residues" evidence="3">
    <location>
        <begin position="17"/>
        <end position="40"/>
    </location>
</feature>
<feature type="region of interest" description="Disordered" evidence="3">
    <location>
        <begin position="1"/>
        <end position="76"/>
    </location>
</feature>
<feature type="repeat" description="PPR" evidence="2">
    <location>
        <begin position="340"/>
        <end position="374"/>
    </location>
</feature>
<reference evidence="4 5" key="1">
    <citation type="journal article" date="2019" name="Nat. Plants">
        <title>Genome sequencing of Musa balbisiana reveals subgenome evolution and function divergence in polyploid bananas.</title>
        <authorList>
            <person name="Yao X."/>
        </authorList>
    </citation>
    <scope>NUCLEOTIDE SEQUENCE [LARGE SCALE GENOMIC DNA]</scope>
    <source>
        <strain evidence="5">cv. DH-PKW</strain>
        <tissue evidence="4">Leaves</tissue>
    </source>
</reference>
<feature type="repeat" description="PPR" evidence="2">
    <location>
        <begin position="305"/>
        <end position="339"/>
    </location>
</feature>
<evidence type="ECO:0000256" key="1">
    <source>
        <dbReference type="ARBA" id="ARBA00022737"/>
    </source>
</evidence>
<dbReference type="GO" id="GO:0003729">
    <property type="term" value="F:mRNA binding"/>
    <property type="evidence" value="ECO:0007669"/>
    <property type="project" value="TreeGrafter"/>
</dbReference>
<dbReference type="PROSITE" id="PS51375">
    <property type="entry name" value="PPR"/>
    <property type="match status" value="6"/>
</dbReference>
<keyword evidence="1" id="KW-0677">Repeat</keyword>
<evidence type="ECO:0000313" key="5">
    <source>
        <dbReference type="Proteomes" id="UP000317650"/>
    </source>
</evidence>
<dbReference type="InterPro" id="IPR011990">
    <property type="entry name" value="TPR-like_helical_dom_sf"/>
</dbReference>
<proteinExistence type="predicted"/>
<sequence>MGKLPPSLRSAKLPLPFLKPPPSPSPPSPSPPLSQSPSPPERSVFFRSPLKKPKKPSKTPRGTLNPSPPPPQQHVFRSPLLSDAISTFDALAASSPSSLDPTSLLQSFCNAGASPADALSFLRHISPSLAAGRSAFHVLLGHSCLHPSAPDPAAVLDLMSDNGSPPDAASADLAVRALCSADRLDDACVLLRDRLASVADRFTYNFLVRRLARFRPISTVYALIKELRGAGLQPDVVTYTNLIDAVCRGRNLREATRLLGMLADAGFKPDCYVYNVIMKGYCMVDQYGEVMEVYNRMKDEGIKPDLVTYNTLVYGLSKAGMLTQAKKFLDVMADMGHFPDVVTYTSLMGGMCRKGDALGALKLLEEMEEKGCSPNECTYNTLLMGLCKAKCLDKGIQLYQEMIAKAMKLENATYATFVRALCRANKIAEAYEVFDYAIDSKSLTDVTAYMALENSLKWLNKAKVINDIRADSILQIRLLSNLELNKWSPEYTEFEEAHHLLQVNKQGYDYKAGRLVVGALLVIQFCHSFVAFVQTDPNLSSNGRTQSEMAPSQRCHARSISLPSELHPAALRVEEELHRLRSSMASSSSTPQMICDSLRGLGGLYESIEGLVRLKSNQQTLIHPLQGRRVEGELDASIRLLDLCSAVKDDLSTMKEHVRGIRSALRKRDGAVIANKVNDYVRFGRKADKEMKDRFRSLKRVMEDECIDRDEDTPMAIWGLMEAEVIAISLLRLVFSFVSMQTGRSERSRWSFVSKALSKRKVASDEEQEAGSGVGRLEIFSWRASCKDGDGGRAVKAQSQLQKLEVSVEGLESGLESLFRELIRSRVALLDVLSS</sequence>
<feature type="repeat" description="PPR" evidence="2">
    <location>
        <begin position="200"/>
        <end position="234"/>
    </location>
</feature>
<name>A0A4S8JNV1_MUSBA</name>
<protein>
    <submittedName>
        <fullName evidence="4">Uncharacterized protein</fullName>
    </submittedName>
</protein>
<comment type="caution">
    <text evidence="4">The sequence shown here is derived from an EMBL/GenBank/DDBJ whole genome shotgun (WGS) entry which is preliminary data.</text>
</comment>
<dbReference type="Proteomes" id="UP000317650">
    <property type="component" value="Chromosome 1"/>
</dbReference>
<dbReference type="STRING" id="52838.A0A4S8JNV1"/>
<dbReference type="GO" id="GO:0048367">
    <property type="term" value="P:shoot system development"/>
    <property type="evidence" value="ECO:0007669"/>
    <property type="project" value="InterPro"/>
</dbReference>
<dbReference type="AlphaFoldDB" id="A0A4S8JNV1"/>
<accession>A0A4S8JNV1</accession>
<dbReference type="Pfam" id="PF01535">
    <property type="entry name" value="PPR"/>
    <property type="match status" value="1"/>
</dbReference>
<dbReference type="EMBL" id="PYDT01000004">
    <property type="protein sequence ID" value="THU63928.1"/>
    <property type="molecule type" value="Genomic_DNA"/>
</dbReference>
<dbReference type="InterPro" id="IPR002885">
    <property type="entry name" value="PPR_rpt"/>
</dbReference>
<feature type="repeat" description="PPR" evidence="2">
    <location>
        <begin position="235"/>
        <end position="269"/>
    </location>
</feature>
<dbReference type="InterPro" id="IPR004320">
    <property type="entry name" value="BPS1_pln"/>
</dbReference>
<evidence type="ECO:0000256" key="2">
    <source>
        <dbReference type="PROSITE-ProRule" id="PRU00708"/>
    </source>
</evidence>
<dbReference type="Pfam" id="PF13041">
    <property type="entry name" value="PPR_2"/>
    <property type="match status" value="2"/>
</dbReference>